<reference evidence="10" key="1">
    <citation type="submission" date="2019-10" db="EMBL/GenBank/DDBJ databases">
        <title>Streptomyces sp. nov., a novel actinobacterium isolated from alkaline environment.</title>
        <authorList>
            <person name="Golinska P."/>
        </authorList>
    </citation>
    <scope>NUCLEOTIDE SEQUENCE [LARGE SCALE GENOMIC DNA]</scope>
    <source>
        <strain evidence="10">DSM 42108</strain>
    </source>
</reference>
<dbReference type="PROSITE" id="PS50988">
    <property type="entry name" value="TROVE"/>
    <property type="match status" value="1"/>
</dbReference>
<name>A0A7W3T2R9_9ACTN</name>
<evidence type="ECO:0000256" key="7">
    <source>
        <dbReference type="SAM" id="MobiDB-lite"/>
    </source>
</evidence>
<evidence type="ECO:0000313" key="10">
    <source>
        <dbReference type="Proteomes" id="UP000530234"/>
    </source>
</evidence>
<sequence length="551" mass="61541">MSRFNTRPHRPAGSSPVTTTGRTTTHAGGTGYSRDERSELVLLAAMNMVGQRTHYERADARDERYRNLIRHLAIEDPGWTAGMLGWLRTGAHMRTDSQIGAVEFVHARLAAARLHRVLPGPDAVPGTGETWNRSVVRRVLHRADEPGELLAYWTSRYGRALPQPVKRGVGDAVRRLYTERSMIKWDSPRRPYRFGLVLELTHARATPGESWQSDVFAAAVARRHGRRPDTRGLTTLRRYEELMNLPVSERRRVVLDQPQRIRDSGFTWETLAGWLQGPMDAAAWEAIIPSMGYMALIRNLRNFDEAGISNAAAAAVATRIADPRQVAVSRQFPVRFHAAHRAAAPSLRWGWALEQALEHSTANIPLLPGRTLILVDTSSSMEDSFSADGTTTRRDVAALFGIALAQRCEAVDLYSYSSGRFGWSGPPRARTRAFSLRPGEATLRAVERWETGGWFLGGGTDTAAAMRHEYRGHDRVVLITDEQHHQDPIEVSKSIPAHTPLYTWNLAGYSPSHAPSGPHRHTFGGLTDQAFRLIPLLEAGHTVPWPWEEQQ</sequence>
<dbReference type="GO" id="GO:0005737">
    <property type="term" value="C:cytoplasm"/>
    <property type="evidence" value="ECO:0007669"/>
    <property type="project" value="UniProtKB-SubCell"/>
</dbReference>
<evidence type="ECO:0000259" key="8">
    <source>
        <dbReference type="PROSITE" id="PS50988"/>
    </source>
</evidence>
<comment type="caution">
    <text evidence="9">The sequence shown here is derived from an EMBL/GenBank/DDBJ whole genome shotgun (WGS) entry which is preliminary data.</text>
</comment>
<feature type="region of interest" description="Disordered" evidence="7">
    <location>
        <begin position="1"/>
        <end position="33"/>
    </location>
</feature>
<evidence type="ECO:0000256" key="2">
    <source>
        <dbReference type="ARBA" id="ARBA00007814"/>
    </source>
</evidence>
<dbReference type="InterPro" id="IPR037214">
    <property type="entry name" value="TROVE_dom_sf"/>
</dbReference>
<evidence type="ECO:0000256" key="1">
    <source>
        <dbReference type="ARBA" id="ARBA00004496"/>
    </source>
</evidence>
<evidence type="ECO:0000313" key="9">
    <source>
        <dbReference type="EMBL" id="MBB0229885.1"/>
    </source>
</evidence>
<dbReference type="EMBL" id="VKHS01000184">
    <property type="protein sequence ID" value="MBB0229885.1"/>
    <property type="molecule type" value="Genomic_DNA"/>
</dbReference>
<gene>
    <name evidence="9" type="ORF">FOE67_10250</name>
</gene>
<keyword evidence="6" id="KW-0687">Ribonucleoprotein</keyword>
<keyword evidence="3" id="KW-0963">Cytoplasm</keyword>
<dbReference type="Gene3D" id="3.40.50.410">
    <property type="entry name" value="von Willebrand factor, type A domain"/>
    <property type="match status" value="1"/>
</dbReference>
<evidence type="ECO:0000256" key="6">
    <source>
        <dbReference type="ARBA" id="ARBA00023274"/>
    </source>
</evidence>
<dbReference type="PANTHER" id="PTHR14202:SF0">
    <property type="entry name" value="RNA-BINDING PROTEIN RO60"/>
    <property type="match status" value="1"/>
</dbReference>
<dbReference type="GO" id="GO:0003723">
    <property type="term" value="F:RNA binding"/>
    <property type="evidence" value="ECO:0007669"/>
    <property type="project" value="UniProtKB-KW"/>
</dbReference>
<keyword evidence="5" id="KW-0694">RNA-binding</keyword>
<feature type="compositionally biased region" description="Low complexity" evidence="7">
    <location>
        <begin position="18"/>
        <end position="27"/>
    </location>
</feature>
<evidence type="ECO:0000256" key="3">
    <source>
        <dbReference type="ARBA" id="ARBA00022490"/>
    </source>
</evidence>
<dbReference type="SUPFAM" id="SSF53300">
    <property type="entry name" value="vWA-like"/>
    <property type="match status" value="1"/>
</dbReference>
<evidence type="ECO:0000256" key="5">
    <source>
        <dbReference type="ARBA" id="ARBA00022884"/>
    </source>
</evidence>
<dbReference type="InterPro" id="IPR008858">
    <property type="entry name" value="TROVE_dom"/>
</dbReference>
<comment type="similarity">
    <text evidence="2">Belongs to the Ro 60 kDa family.</text>
</comment>
<keyword evidence="4" id="KW-0479">Metal-binding</keyword>
<dbReference type="GO" id="GO:0046872">
    <property type="term" value="F:metal ion binding"/>
    <property type="evidence" value="ECO:0007669"/>
    <property type="project" value="UniProtKB-KW"/>
</dbReference>
<dbReference type="GO" id="GO:1990904">
    <property type="term" value="C:ribonucleoprotein complex"/>
    <property type="evidence" value="ECO:0007669"/>
    <property type="project" value="UniProtKB-KW"/>
</dbReference>
<protein>
    <submittedName>
        <fullName evidence="9">TROVE domain-containing protein</fullName>
    </submittedName>
</protein>
<feature type="compositionally biased region" description="Basic residues" evidence="7">
    <location>
        <begin position="1"/>
        <end position="10"/>
    </location>
</feature>
<dbReference type="InterPro" id="IPR040322">
    <property type="entry name" value="TROVE2"/>
</dbReference>
<dbReference type="PANTHER" id="PTHR14202">
    <property type="entry name" value="60 KDA RIBONUCLEOPROTEIN SSA/RO"/>
    <property type="match status" value="1"/>
</dbReference>
<dbReference type="SUPFAM" id="SSF140864">
    <property type="entry name" value="TROVE domain-like"/>
    <property type="match status" value="1"/>
</dbReference>
<organism evidence="9 10">
    <name type="scientific">Streptomyces calidiresistens</name>
    <dbReference type="NCBI Taxonomy" id="1485586"/>
    <lineage>
        <taxon>Bacteria</taxon>
        <taxon>Bacillati</taxon>
        <taxon>Actinomycetota</taxon>
        <taxon>Actinomycetes</taxon>
        <taxon>Kitasatosporales</taxon>
        <taxon>Streptomycetaceae</taxon>
        <taxon>Streptomyces</taxon>
    </lineage>
</organism>
<dbReference type="InterPro" id="IPR036465">
    <property type="entry name" value="vWFA_dom_sf"/>
</dbReference>
<dbReference type="AlphaFoldDB" id="A0A7W3T2R9"/>
<dbReference type="RefSeq" id="WP_182662814.1">
    <property type="nucleotide sequence ID" value="NZ_VKHS01000184.1"/>
</dbReference>
<dbReference type="Pfam" id="PF05731">
    <property type="entry name" value="TROVE"/>
    <property type="match status" value="1"/>
</dbReference>
<accession>A0A7W3T2R9</accession>
<comment type="subcellular location">
    <subcellularLocation>
        <location evidence="1">Cytoplasm</location>
    </subcellularLocation>
</comment>
<proteinExistence type="inferred from homology"/>
<dbReference type="Proteomes" id="UP000530234">
    <property type="component" value="Unassembled WGS sequence"/>
</dbReference>
<keyword evidence="10" id="KW-1185">Reference proteome</keyword>
<feature type="domain" description="TROVE" evidence="8">
    <location>
        <begin position="23"/>
        <end position="369"/>
    </location>
</feature>
<evidence type="ECO:0000256" key="4">
    <source>
        <dbReference type="ARBA" id="ARBA00022723"/>
    </source>
</evidence>